<evidence type="ECO:0000256" key="1">
    <source>
        <dbReference type="SAM" id="Coils"/>
    </source>
</evidence>
<organism evidence="2 3">
    <name type="scientific">Cyprinus carpio carpio</name>
    <dbReference type="NCBI Taxonomy" id="630221"/>
    <lineage>
        <taxon>Eukaryota</taxon>
        <taxon>Metazoa</taxon>
        <taxon>Chordata</taxon>
        <taxon>Craniata</taxon>
        <taxon>Vertebrata</taxon>
        <taxon>Euteleostomi</taxon>
        <taxon>Actinopterygii</taxon>
        <taxon>Neopterygii</taxon>
        <taxon>Teleostei</taxon>
        <taxon>Ostariophysi</taxon>
        <taxon>Cypriniformes</taxon>
        <taxon>Cyprinidae</taxon>
        <taxon>Cyprininae</taxon>
        <taxon>Cyprinus</taxon>
    </lineage>
</organism>
<evidence type="ECO:0000313" key="2">
    <source>
        <dbReference type="Ensembl" id="ENSCCRP00000163794.1"/>
    </source>
</evidence>
<dbReference type="InterPro" id="IPR031887">
    <property type="entry name" value="SDCCAG8"/>
</dbReference>
<evidence type="ECO:0000313" key="3">
    <source>
        <dbReference type="Proteomes" id="UP001108240"/>
    </source>
</evidence>
<dbReference type="GeneTree" id="ENSGT01040000243984"/>
<proteinExistence type="predicted"/>
<keyword evidence="3" id="KW-1185">Reference proteome</keyword>
<sequence length="164" mass="18247">MLVSGICGAAFSVKSGPAEERGVRQRDERHQLQTGTSATVELAEQEVQKLGVELNGCRQRLEEAQRAEGRARAEAAGLAEGLSRTQRQLHLTRQEKEAVELCCGEDMAALTFQAQRRERELTQTLQQMEAQHERSGGCLPVRCPLPEQPPYPPFRLPHPHTLQA</sequence>
<reference evidence="2" key="2">
    <citation type="submission" date="2025-09" db="UniProtKB">
        <authorList>
            <consortium name="Ensembl"/>
        </authorList>
    </citation>
    <scope>IDENTIFICATION</scope>
</reference>
<dbReference type="GO" id="GO:0030010">
    <property type="term" value="P:establishment of cell polarity"/>
    <property type="evidence" value="ECO:0007669"/>
    <property type="project" value="TreeGrafter"/>
</dbReference>
<keyword evidence="1" id="KW-0175">Coiled coil</keyword>
<reference evidence="2" key="1">
    <citation type="submission" date="2025-08" db="UniProtKB">
        <authorList>
            <consortium name="Ensembl"/>
        </authorList>
    </citation>
    <scope>IDENTIFICATION</scope>
</reference>
<dbReference type="PANTHER" id="PTHR34343">
    <property type="entry name" value="SEROLOGICALLY DEFINED COLON CANCER ANTIGEN 8"/>
    <property type="match status" value="1"/>
</dbReference>
<name>A0A9J8C137_CYPCA</name>
<dbReference type="Pfam" id="PF15964">
    <property type="entry name" value="CCCAP"/>
    <property type="match status" value="1"/>
</dbReference>
<dbReference type="AlphaFoldDB" id="A0A9J8C137"/>
<feature type="coiled-coil region" evidence="1">
    <location>
        <begin position="40"/>
        <end position="74"/>
    </location>
</feature>
<protein>
    <submittedName>
        <fullName evidence="2">Uncharacterized protein</fullName>
    </submittedName>
</protein>
<dbReference type="GO" id="GO:0005814">
    <property type="term" value="C:centriole"/>
    <property type="evidence" value="ECO:0007669"/>
    <property type="project" value="TreeGrafter"/>
</dbReference>
<accession>A0A9J8C137</accession>
<dbReference type="PANTHER" id="PTHR34343:SF1">
    <property type="entry name" value="SEROLOGICALLY DEFINED COLON CANCER ANTIGEN 8"/>
    <property type="match status" value="1"/>
</dbReference>
<dbReference type="Proteomes" id="UP001108240">
    <property type="component" value="Unplaced"/>
</dbReference>
<dbReference type="Ensembl" id="ENSCCRT00000111922.1">
    <property type="protein sequence ID" value="ENSCCRP00000163794.1"/>
    <property type="gene ID" value="ENSCCRG00000053399.1"/>
</dbReference>
<dbReference type="GO" id="GO:0035148">
    <property type="term" value="P:tube formation"/>
    <property type="evidence" value="ECO:0007669"/>
    <property type="project" value="TreeGrafter"/>
</dbReference>
<dbReference type="GO" id="GO:0005813">
    <property type="term" value="C:centrosome"/>
    <property type="evidence" value="ECO:0007669"/>
    <property type="project" value="InterPro"/>
</dbReference>
<dbReference type="GO" id="GO:0007098">
    <property type="term" value="P:centrosome cycle"/>
    <property type="evidence" value="ECO:0007669"/>
    <property type="project" value="InterPro"/>
</dbReference>
<dbReference type="GO" id="GO:0001764">
    <property type="term" value="P:neuron migration"/>
    <property type="evidence" value="ECO:0007669"/>
    <property type="project" value="TreeGrafter"/>
</dbReference>